<name>A0ACC1CWB6_9NEOP</name>
<protein>
    <submittedName>
        <fullName evidence="1">Uncharacterized protein</fullName>
    </submittedName>
</protein>
<reference evidence="1 2" key="1">
    <citation type="journal article" date="2021" name="Front. Genet.">
        <title>Chromosome-Level Genome Assembly Reveals Significant Gene Expansion in the Toll and IMD Signaling Pathways of Dendrolimus kikuchii.</title>
        <authorList>
            <person name="Zhou J."/>
            <person name="Wu P."/>
            <person name="Xiong Z."/>
            <person name="Liu N."/>
            <person name="Zhao N."/>
            <person name="Ji M."/>
            <person name="Qiu Y."/>
            <person name="Yang B."/>
        </authorList>
    </citation>
    <scope>NUCLEOTIDE SEQUENCE [LARGE SCALE GENOMIC DNA]</scope>
    <source>
        <strain evidence="1">Ann1</strain>
    </source>
</reference>
<organism evidence="1 2">
    <name type="scientific">Dendrolimus kikuchii</name>
    <dbReference type="NCBI Taxonomy" id="765133"/>
    <lineage>
        <taxon>Eukaryota</taxon>
        <taxon>Metazoa</taxon>
        <taxon>Ecdysozoa</taxon>
        <taxon>Arthropoda</taxon>
        <taxon>Hexapoda</taxon>
        <taxon>Insecta</taxon>
        <taxon>Pterygota</taxon>
        <taxon>Neoptera</taxon>
        <taxon>Endopterygota</taxon>
        <taxon>Lepidoptera</taxon>
        <taxon>Glossata</taxon>
        <taxon>Ditrysia</taxon>
        <taxon>Bombycoidea</taxon>
        <taxon>Lasiocampidae</taxon>
        <taxon>Dendrolimus</taxon>
    </lineage>
</organism>
<proteinExistence type="predicted"/>
<feature type="non-terminal residue" evidence="1">
    <location>
        <position position="1"/>
    </location>
</feature>
<dbReference type="Proteomes" id="UP000824533">
    <property type="component" value="Linkage Group LG15"/>
</dbReference>
<keyword evidence="2" id="KW-1185">Reference proteome</keyword>
<dbReference type="EMBL" id="CM034401">
    <property type="protein sequence ID" value="KAJ0175855.1"/>
    <property type="molecule type" value="Genomic_DNA"/>
</dbReference>
<comment type="caution">
    <text evidence="1">The sequence shown here is derived from an EMBL/GenBank/DDBJ whole genome shotgun (WGS) entry which is preliminary data.</text>
</comment>
<sequence length="124" mass="14450">VNLTWNTNSTVTFYNERFWHFEPLLSNGSLSDEIVSINPVIAVRFQHLHLIILTYIIFYIPICLSVLRFGANAFMLSQHPNMFLKANVSSWLFEGIEDPILDIAQHIPALPFVIPYDKFGWFYE</sequence>
<accession>A0ACC1CWB6</accession>
<evidence type="ECO:0000313" key="2">
    <source>
        <dbReference type="Proteomes" id="UP000824533"/>
    </source>
</evidence>
<gene>
    <name evidence="1" type="ORF">K1T71_009014</name>
</gene>
<feature type="non-terminal residue" evidence="1">
    <location>
        <position position="124"/>
    </location>
</feature>
<evidence type="ECO:0000313" key="1">
    <source>
        <dbReference type="EMBL" id="KAJ0175855.1"/>
    </source>
</evidence>